<dbReference type="RefSeq" id="WP_209810986.1">
    <property type="nucleotide sequence ID" value="NZ_JAGGKT010000009.1"/>
</dbReference>
<dbReference type="InterPro" id="IPR001307">
    <property type="entry name" value="Thiosulphate_STrfase_CS"/>
</dbReference>
<dbReference type="PANTHER" id="PTHR30401:SF0">
    <property type="entry name" value="TRNA 2-SELENOURIDINE SYNTHASE"/>
    <property type="match status" value="1"/>
</dbReference>
<dbReference type="Gene3D" id="3.40.250.10">
    <property type="entry name" value="Rhodanese-like domain"/>
    <property type="match status" value="1"/>
</dbReference>
<dbReference type="GO" id="GO:0016740">
    <property type="term" value="F:transferase activity"/>
    <property type="evidence" value="ECO:0007669"/>
    <property type="project" value="UniProtKB-KW"/>
</dbReference>
<name>A0ABS4GRP4_9BACL</name>
<keyword evidence="1" id="KW-0711">Selenium</keyword>
<dbReference type="SMART" id="SM00450">
    <property type="entry name" value="RHOD"/>
    <property type="match status" value="1"/>
</dbReference>
<dbReference type="InterPro" id="IPR058840">
    <property type="entry name" value="AAA_SelU"/>
</dbReference>
<dbReference type="NCBIfam" id="NF008750">
    <property type="entry name" value="PRK11784.1-2"/>
    <property type="match status" value="1"/>
</dbReference>
<dbReference type="EC" id="2.9.1.-" evidence="3"/>
<dbReference type="InterPro" id="IPR027417">
    <property type="entry name" value="P-loop_NTPase"/>
</dbReference>
<dbReference type="PROSITE" id="PS50206">
    <property type="entry name" value="RHODANESE_3"/>
    <property type="match status" value="1"/>
</dbReference>
<protein>
    <submittedName>
        <fullName evidence="3">tRNA 2-selenouridine synthase</fullName>
        <ecNumber evidence="3">2.9.1.-</ecNumber>
    </submittedName>
</protein>
<sequence length="359" mass="41101">MKEIEIEKAMDLENKIFIDVRSPSEYKENHIPGAINVPIFSDEERAVVGTTYKVEGQNSAKWQAMNVVSSKIPELMKTIRQEIEAGKQPIIYCWRGGMRSKSVCTFAEFSGLNVTRLSGGIRSYRQWITQHLTEELLPQRFVVLHGMTGVGKTIILHMLKDRGFPILDLEALAGHRGSVFGGIGLGVHNQKTFESLLYHDLKKVQGLPYVCMEAESRRIGKATQPDWLLQAKTKGIHIILETTVEIRAQRIYEEYVDPYGKEPDFRERVGEAIAPILKRMTPATRDDILGALEAGDFYRFISTLLTDYYDPRYQHKLDEYPGPFYFVNVDDLERCVEEIIQILSKSNKYNEELPQSRSH</sequence>
<accession>A0ABS4GRP4</accession>
<keyword evidence="4" id="KW-1185">Reference proteome</keyword>
<dbReference type="InterPro" id="IPR017582">
    <property type="entry name" value="SelU"/>
</dbReference>
<dbReference type="InterPro" id="IPR001763">
    <property type="entry name" value="Rhodanese-like_dom"/>
</dbReference>
<keyword evidence="3" id="KW-0808">Transferase</keyword>
<feature type="domain" description="Rhodanese" evidence="2">
    <location>
        <begin position="11"/>
        <end position="136"/>
    </location>
</feature>
<dbReference type="Pfam" id="PF00581">
    <property type="entry name" value="Rhodanese"/>
    <property type="match status" value="1"/>
</dbReference>
<organism evidence="3 4">
    <name type="scientific">Ammoniphilus resinae</name>
    <dbReference type="NCBI Taxonomy" id="861532"/>
    <lineage>
        <taxon>Bacteria</taxon>
        <taxon>Bacillati</taxon>
        <taxon>Bacillota</taxon>
        <taxon>Bacilli</taxon>
        <taxon>Bacillales</taxon>
        <taxon>Paenibacillaceae</taxon>
        <taxon>Aneurinibacillus group</taxon>
        <taxon>Ammoniphilus</taxon>
    </lineage>
</organism>
<dbReference type="Proteomes" id="UP001519343">
    <property type="component" value="Unassembled WGS sequence"/>
</dbReference>
<dbReference type="InterPro" id="IPR036873">
    <property type="entry name" value="Rhodanese-like_dom_sf"/>
</dbReference>
<dbReference type="PROSITE" id="PS00380">
    <property type="entry name" value="RHODANESE_1"/>
    <property type="match status" value="1"/>
</dbReference>
<dbReference type="Gene3D" id="3.40.50.300">
    <property type="entry name" value="P-loop containing nucleotide triphosphate hydrolases"/>
    <property type="match status" value="1"/>
</dbReference>
<evidence type="ECO:0000313" key="3">
    <source>
        <dbReference type="EMBL" id="MBP1932948.1"/>
    </source>
</evidence>
<reference evidence="3 4" key="1">
    <citation type="submission" date="2021-03" db="EMBL/GenBank/DDBJ databases">
        <title>Genomic Encyclopedia of Type Strains, Phase IV (KMG-IV): sequencing the most valuable type-strain genomes for metagenomic binning, comparative biology and taxonomic classification.</title>
        <authorList>
            <person name="Goeker M."/>
        </authorList>
    </citation>
    <scope>NUCLEOTIDE SEQUENCE [LARGE SCALE GENOMIC DNA]</scope>
    <source>
        <strain evidence="3 4">DSM 24738</strain>
    </source>
</reference>
<dbReference type="PANTHER" id="PTHR30401">
    <property type="entry name" value="TRNA 2-SELENOURIDINE SYNTHASE"/>
    <property type="match status" value="1"/>
</dbReference>
<dbReference type="SUPFAM" id="SSF52540">
    <property type="entry name" value="P-loop containing nucleoside triphosphate hydrolases"/>
    <property type="match status" value="1"/>
</dbReference>
<evidence type="ECO:0000313" key="4">
    <source>
        <dbReference type="Proteomes" id="UP001519343"/>
    </source>
</evidence>
<comment type="caution">
    <text evidence="3">The sequence shown here is derived from an EMBL/GenBank/DDBJ whole genome shotgun (WGS) entry which is preliminary data.</text>
</comment>
<evidence type="ECO:0000256" key="1">
    <source>
        <dbReference type="ARBA" id="ARBA00023266"/>
    </source>
</evidence>
<dbReference type="SUPFAM" id="SSF52821">
    <property type="entry name" value="Rhodanese/Cell cycle control phosphatase"/>
    <property type="match status" value="1"/>
</dbReference>
<gene>
    <name evidence="3" type="ORF">J2Z37_002959</name>
</gene>
<proteinExistence type="predicted"/>
<dbReference type="Pfam" id="PF26341">
    <property type="entry name" value="AAA_SelU"/>
    <property type="match status" value="1"/>
</dbReference>
<evidence type="ECO:0000259" key="2">
    <source>
        <dbReference type="PROSITE" id="PS50206"/>
    </source>
</evidence>
<dbReference type="NCBIfam" id="TIGR03167">
    <property type="entry name" value="tRNA_sel_U_synt"/>
    <property type="match status" value="1"/>
</dbReference>
<dbReference type="EMBL" id="JAGGKT010000009">
    <property type="protein sequence ID" value="MBP1932948.1"/>
    <property type="molecule type" value="Genomic_DNA"/>
</dbReference>